<reference evidence="2" key="1">
    <citation type="journal article" date="2020" name="Stud. Mycol.">
        <title>101 Dothideomycetes genomes: a test case for predicting lifestyles and emergence of pathogens.</title>
        <authorList>
            <person name="Haridas S."/>
            <person name="Albert R."/>
            <person name="Binder M."/>
            <person name="Bloem J."/>
            <person name="Labutti K."/>
            <person name="Salamov A."/>
            <person name="Andreopoulos B."/>
            <person name="Baker S."/>
            <person name="Barry K."/>
            <person name="Bills G."/>
            <person name="Bluhm B."/>
            <person name="Cannon C."/>
            <person name="Castanera R."/>
            <person name="Culley D."/>
            <person name="Daum C."/>
            <person name="Ezra D."/>
            <person name="Gonzalez J."/>
            <person name="Henrissat B."/>
            <person name="Kuo A."/>
            <person name="Liang C."/>
            <person name="Lipzen A."/>
            <person name="Lutzoni F."/>
            <person name="Magnuson J."/>
            <person name="Mondo S."/>
            <person name="Nolan M."/>
            <person name="Ohm R."/>
            <person name="Pangilinan J."/>
            <person name="Park H.-J."/>
            <person name="Ramirez L."/>
            <person name="Alfaro M."/>
            <person name="Sun H."/>
            <person name="Tritt A."/>
            <person name="Yoshinaga Y."/>
            <person name="Zwiers L.-H."/>
            <person name="Turgeon B."/>
            <person name="Goodwin S."/>
            <person name="Spatafora J."/>
            <person name="Crous P."/>
            <person name="Grigoriev I."/>
        </authorList>
    </citation>
    <scope>NUCLEOTIDE SEQUENCE</scope>
    <source>
        <strain evidence="2">ATCC 16933</strain>
    </source>
</reference>
<sequence length="155" mass="17578">MAALVSTNESYVVNPYCSAKYMRRLSRNGFVPYPAYKNRREVMAINKEKESNDSCKCTLFVAKPALAEPATCRTPSKGTSTTRIPKHRAVKPTKKNLCESPWKTGSHRGKTCPSPSSKHMIEDNRRYYEWFSQVWPRAPESGKSLAAGGRRQHPR</sequence>
<keyword evidence="3" id="KW-1185">Reference proteome</keyword>
<proteinExistence type="predicted"/>
<feature type="compositionally biased region" description="Polar residues" evidence="1">
    <location>
        <begin position="73"/>
        <end position="83"/>
    </location>
</feature>
<feature type="compositionally biased region" description="Basic residues" evidence="1">
    <location>
        <begin position="84"/>
        <end position="94"/>
    </location>
</feature>
<protein>
    <submittedName>
        <fullName evidence="2">Uncharacterized protein</fullName>
    </submittedName>
</protein>
<dbReference type="AlphaFoldDB" id="A0A6A6P285"/>
<feature type="region of interest" description="Disordered" evidence="1">
    <location>
        <begin position="71"/>
        <end position="118"/>
    </location>
</feature>
<organism evidence="2 3">
    <name type="scientific">Lineolata rhizophorae</name>
    <dbReference type="NCBI Taxonomy" id="578093"/>
    <lineage>
        <taxon>Eukaryota</taxon>
        <taxon>Fungi</taxon>
        <taxon>Dikarya</taxon>
        <taxon>Ascomycota</taxon>
        <taxon>Pezizomycotina</taxon>
        <taxon>Dothideomycetes</taxon>
        <taxon>Dothideomycetes incertae sedis</taxon>
        <taxon>Lineolatales</taxon>
        <taxon>Lineolataceae</taxon>
        <taxon>Lineolata</taxon>
    </lineage>
</organism>
<evidence type="ECO:0000313" key="2">
    <source>
        <dbReference type="EMBL" id="KAF2458066.1"/>
    </source>
</evidence>
<dbReference type="Proteomes" id="UP000799766">
    <property type="component" value="Unassembled WGS sequence"/>
</dbReference>
<name>A0A6A6P285_9PEZI</name>
<accession>A0A6A6P285</accession>
<evidence type="ECO:0000313" key="3">
    <source>
        <dbReference type="Proteomes" id="UP000799766"/>
    </source>
</evidence>
<gene>
    <name evidence="2" type="ORF">BDY21DRAFT_22841</name>
</gene>
<evidence type="ECO:0000256" key="1">
    <source>
        <dbReference type="SAM" id="MobiDB-lite"/>
    </source>
</evidence>
<dbReference type="EMBL" id="MU001679">
    <property type="protein sequence ID" value="KAF2458066.1"/>
    <property type="molecule type" value="Genomic_DNA"/>
</dbReference>